<evidence type="ECO:0000313" key="2">
    <source>
        <dbReference type="EMBL" id="KAI0519789.1"/>
    </source>
</evidence>
<dbReference type="PANTHER" id="PTHR47723:SF19">
    <property type="entry name" value="POLYNUCLEOTIDYL TRANSFERASE, RIBONUCLEASE H-LIKE SUPERFAMILY PROTEIN"/>
    <property type="match status" value="1"/>
</dbReference>
<evidence type="ECO:0000313" key="3">
    <source>
        <dbReference type="Proteomes" id="UP000829196"/>
    </source>
</evidence>
<dbReference type="GO" id="GO:0003676">
    <property type="term" value="F:nucleic acid binding"/>
    <property type="evidence" value="ECO:0007669"/>
    <property type="project" value="InterPro"/>
</dbReference>
<dbReference type="GO" id="GO:0004523">
    <property type="term" value="F:RNA-DNA hybrid ribonuclease activity"/>
    <property type="evidence" value="ECO:0007669"/>
    <property type="project" value="InterPro"/>
</dbReference>
<dbReference type="CDD" id="cd06222">
    <property type="entry name" value="RNase_H_like"/>
    <property type="match status" value="1"/>
</dbReference>
<dbReference type="InterPro" id="IPR044730">
    <property type="entry name" value="RNase_H-like_dom_plant"/>
</dbReference>
<dbReference type="Pfam" id="PF13456">
    <property type="entry name" value="RVT_3"/>
    <property type="match status" value="1"/>
</dbReference>
<gene>
    <name evidence="2" type="ORF">KFK09_007250</name>
</gene>
<dbReference type="SUPFAM" id="SSF53098">
    <property type="entry name" value="Ribonuclease H-like"/>
    <property type="match status" value="1"/>
</dbReference>
<accession>A0A8T3BTT8</accession>
<dbReference type="Gene3D" id="3.30.420.10">
    <property type="entry name" value="Ribonuclease H-like superfamily/Ribonuclease H"/>
    <property type="match status" value="1"/>
</dbReference>
<sequence>MCKFSGKSITALAFEASLEHGTELERWSCLKKFKLKQKTELFWWRLQNNCIPSNPFLVKRKICISSHCPRGCGVDEDENHLIGGCFKIKNVISIINNWGFMVPSFDNFQRCMDFLLNANGRSKLGANLFCTTVYLVWKSRCKLIHGDKEESDNTLAANAISMVVSSNFLNIQTGSWDANQLGLFSTWHPPPPGWIKINVDAALKSNNMAGIGGVARDDKGRFLMAFGEKCWHWDISQLELLAVIHLKNLVKDWMFEAQGVIIEGDNCNIIKLIQNAVKAWKVSKMIDENLAFLLDFNQIVFSCSPRVSNKLADICANLAIDSSFLWENILDFSIPSSFLYCLKEECDALDNS</sequence>
<keyword evidence="3" id="KW-1185">Reference proteome</keyword>
<dbReference type="OrthoDB" id="1906820at2759"/>
<reference evidence="2" key="1">
    <citation type="journal article" date="2022" name="Front. Genet.">
        <title>Chromosome-Scale Assembly of the Dendrobium nobile Genome Provides Insights Into the Molecular Mechanism of the Biosynthesis of the Medicinal Active Ingredient of Dendrobium.</title>
        <authorList>
            <person name="Xu Q."/>
            <person name="Niu S.-C."/>
            <person name="Li K.-L."/>
            <person name="Zheng P.-J."/>
            <person name="Zhang X.-J."/>
            <person name="Jia Y."/>
            <person name="Liu Y."/>
            <person name="Niu Y.-X."/>
            <person name="Yu L.-H."/>
            <person name="Chen D.-F."/>
            <person name="Zhang G.-Q."/>
        </authorList>
    </citation>
    <scope>NUCLEOTIDE SEQUENCE</scope>
    <source>
        <tissue evidence="2">Leaf</tissue>
    </source>
</reference>
<dbReference type="SMR" id="A0A8T3BTT8"/>
<dbReference type="InterPro" id="IPR002156">
    <property type="entry name" value="RNaseH_domain"/>
</dbReference>
<dbReference type="EMBL" id="JAGYWB010000006">
    <property type="protein sequence ID" value="KAI0519789.1"/>
    <property type="molecule type" value="Genomic_DNA"/>
</dbReference>
<proteinExistence type="predicted"/>
<dbReference type="Proteomes" id="UP000829196">
    <property type="component" value="Unassembled WGS sequence"/>
</dbReference>
<dbReference type="InterPro" id="IPR012337">
    <property type="entry name" value="RNaseH-like_sf"/>
</dbReference>
<organism evidence="2 3">
    <name type="scientific">Dendrobium nobile</name>
    <name type="common">Orchid</name>
    <dbReference type="NCBI Taxonomy" id="94219"/>
    <lineage>
        <taxon>Eukaryota</taxon>
        <taxon>Viridiplantae</taxon>
        <taxon>Streptophyta</taxon>
        <taxon>Embryophyta</taxon>
        <taxon>Tracheophyta</taxon>
        <taxon>Spermatophyta</taxon>
        <taxon>Magnoliopsida</taxon>
        <taxon>Liliopsida</taxon>
        <taxon>Asparagales</taxon>
        <taxon>Orchidaceae</taxon>
        <taxon>Epidendroideae</taxon>
        <taxon>Malaxideae</taxon>
        <taxon>Dendrobiinae</taxon>
        <taxon>Dendrobium</taxon>
    </lineage>
</organism>
<feature type="domain" description="RNase H type-1" evidence="1">
    <location>
        <begin position="198"/>
        <end position="319"/>
    </location>
</feature>
<dbReference type="InterPro" id="IPR036397">
    <property type="entry name" value="RNaseH_sf"/>
</dbReference>
<comment type="caution">
    <text evidence="2">The sequence shown here is derived from an EMBL/GenBank/DDBJ whole genome shotgun (WGS) entry which is preliminary data.</text>
</comment>
<name>A0A8T3BTT8_DENNO</name>
<evidence type="ECO:0000259" key="1">
    <source>
        <dbReference type="Pfam" id="PF13456"/>
    </source>
</evidence>
<protein>
    <recommendedName>
        <fullName evidence="1">RNase H type-1 domain-containing protein</fullName>
    </recommendedName>
</protein>
<dbReference type="PANTHER" id="PTHR47723">
    <property type="entry name" value="OS05G0353850 PROTEIN"/>
    <property type="match status" value="1"/>
</dbReference>
<dbReference type="AlphaFoldDB" id="A0A8T3BTT8"/>
<dbReference type="InterPro" id="IPR053151">
    <property type="entry name" value="RNase_H-like"/>
</dbReference>